<accession>A0A0K0G316</accession>
<evidence type="ECO:0000256" key="3">
    <source>
        <dbReference type="PROSITE-ProRule" id="PRU00221"/>
    </source>
</evidence>
<dbReference type="InterPro" id="IPR001680">
    <property type="entry name" value="WD40_rpt"/>
</dbReference>
<evidence type="ECO:0000313" key="4">
    <source>
        <dbReference type="Proteomes" id="UP000035680"/>
    </source>
</evidence>
<protein>
    <recommendedName>
        <fullName evidence="2">WD repeat-containing protein 79</fullName>
    </recommendedName>
</protein>
<sequence>MATQQAGIGSLLSLMKANKVIHEENSSQPIKNETKSIDDTSININVPDINYDFTNNPTLIEAKEDCFMDEEKIKRGSVKYNNNYIRTVKYNNDGKYLLSSSQDRVIRLFSFDEDSNPKINLIREKECGGFIYDARWSPCNNDIFGFTSFQSPIHLYKIDGECYNTFKGINHLDEMDTARCICFTADGSSVIGGYKDKIRIFHMYRSGRQVFDIDTYKKYNGGQKGYFTCLRMNPVDDTLVAGSTTGSNVGIYSLKENSCQMLIGHEYDGVTWMEYSRDGQYVFIGGRKDEGISCYDTRMLGVKLYDIPRPGTHSQRIEFEIDPTGSFLFSGTTSGALRITDLRAGSSFQSTKEFSILPTSIPSISLHPLKNLFAIAHGQRVFPYPIFNEDDDNIDEPTENIPISNGLSIYKF</sequence>
<reference evidence="4" key="1">
    <citation type="submission" date="2014-07" db="EMBL/GenBank/DDBJ databases">
        <authorList>
            <person name="Martin A.A"/>
            <person name="De Silva N."/>
        </authorList>
    </citation>
    <scope>NUCLEOTIDE SEQUENCE</scope>
</reference>
<keyword evidence="3" id="KW-0853">WD repeat</keyword>
<comment type="similarity">
    <text evidence="1">Belongs to the TCAB1 family.</text>
</comment>
<keyword evidence="4" id="KW-1185">Reference proteome</keyword>
<dbReference type="PROSITE" id="PS50082">
    <property type="entry name" value="WD_REPEATS_2"/>
    <property type="match status" value="1"/>
</dbReference>
<dbReference type="GO" id="GO:0030576">
    <property type="term" value="P:Cajal body organization"/>
    <property type="evidence" value="ECO:0007669"/>
    <property type="project" value="TreeGrafter"/>
</dbReference>
<evidence type="ECO:0000256" key="1">
    <source>
        <dbReference type="ARBA" id="ARBA00038279"/>
    </source>
</evidence>
<name>A0A0K0G316_STRVS</name>
<dbReference type="SMART" id="SM00320">
    <property type="entry name" value="WD40"/>
    <property type="match status" value="4"/>
</dbReference>
<dbReference type="SUPFAM" id="SSF50978">
    <property type="entry name" value="WD40 repeat-like"/>
    <property type="match status" value="1"/>
</dbReference>
<dbReference type="STRING" id="75913.A0A0K0G316"/>
<feature type="repeat" description="WD" evidence="3">
    <location>
        <begin position="78"/>
        <end position="119"/>
    </location>
</feature>
<dbReference type="Gene3D" id="2.130.10.10">
    <property type="entry name" value="YVTN repeat-like/Quinoprotein amine dehydrogenase"/>
    <property type="match status" value="1"/>
</dbReference>
<dbReference type="Proteomes" id="UP000035680">
    <property type="component" value="Unassembled WGS sequence"/>
</dbReference>
<dbReference type="InterPro" id="IPR036322">
    <property type="entry name" value="WD40_repeat_dom_sf"/>
</dbReference>
<organism evidence="4 5">
    <name type="scientific">Strongyloides venezuelensis</name>
    <name type="common">Threadworm</name>
    <dbReference type="NCBI Taxonomy" id="75913"/>
    <lineage>
        <taxon>Eukaryota</taxon>
        <taxon>Metazoa</taxon>
        <taxon>Ecdysozoa</taxon>
        <taxon>Nematoda</taxon>
        <taxon>Chromadorea</taxon>
        <taxon>Rhabditida</taxon>
        <taxon>Tylenchina</taxon>
        <taxon>Panagrolaimomorpha</taxon>
        <taxon>Strongyloidoidea</taxon>
        <taxon>Strongyloididae</taxon>
        <taxon>Strongyloides</taxon>
    </lineage>
</organism>
<dbReference type="InterPro" id="IPR015943">
    <property type="entry name" value="WD40/YVTN_repeat-like_dom_sf"/>
</dbReference>
<dbReference type="PANTHER" id="PTHR13211">
    <property type="entry name" value="TELOMERASE CAJAL BODY PROTEIN 1"/>
    <property type="match status" value="1"/>
</dbReference>
<dbReference type="GO" id="GO:0003723">
    <property type="term" value="F:RNA binding"/>
    <property type="evidence" value="ECO:0007669"/>
    <property type="project" value="TreeGrafter"/>
</dbReference>
<dbReference type="Pfam" id="PF00400">
    <property type="entry name" value="WD40"/>
    <property type="match status" value="1"/>
</dbReference>
<dbReference type="WBParaSite" id="SVE_1911700.1">
    <property type="protein sequence ID" value="SVE_1911700.1"/>
    <property type="gene ID" value="SVE_1911700"/>
</dbReference>
<reference evidence="5" key="2">
    <citation type="submission" date="2015-08" db="UniProtKB">
        <authorList>
            <consortium name="WormBaseParasite"/>
        </authorList>
    </citation>
    <scope>IDENTIFICATION</scope>
</reference>
<dbReference type="PANTHER" id="PTHR13211:SF0">
    <property type="entry name" value="TELOMERASE CAJAL BODY PROTEIN 1"/>
    <property type="match status" value="1"/>
</dbReference>
<dbReference type="InterPro" id="IPR051150">
    <property type="entry name" value="SWT21/TCAB1_mRNA_Telomere"/>
</dbReference>
<evidence type="ECO:0000256" key="2">
    <source>
        <dbReference type="ARBA" id="ARBA00041558"/>
    </source>
</evidence>
<dbReference type="AlphaFoldDB" id="A0A0K0G316"/>
<dbReference type="GO" id="GO:0015030">
    <property type="term" value="C:Cajal body"/>
    <property type="evidence" value="ECO:0007669"/>
    <property type="project" value="TreeGrafter"/>
</dbReference>
<proteinExistence type="inferred from homology"/>
<evidence type="ECO:0000313" key="5">
    <source>
        <dbReference type="WBParaSite" id="SVE_1911700.1"/>
    </source>
</evidence>